<evidence type="ECO:0000313" key="2">
    <source>
        <dbReference type="Proteomes" id="UP000199199"/>
    </source>
</evidence>
<accession>A0A1I6SJ69</accession>
<name>A0A1I6SJ69_9EURY</name>
<reference evidence="2" key="1">
    <citation type="submission" date="2016-10" db="EMBL/GenBank/DDBJ databases">
        <authorList>
            <person name="Varghese N."/>
            <person name="Submissions S."/>
        </authorList>
    </citation>
    <scope>NUCLEOTIDE SEQUENCE [LARGE SCALE GENOMIC DNA]</scope>
    <source>
        <strain evidence="2">DSM 22427</strain>
    </source>
</reference>
<protein>
    <submittedName>
        <fullName evidence="1">Uncharacterized protein</fullName>
    </submittedName>
</protein>
<evidence type="ECO:0000313" key="1">
    <source>
        <dbReference type="EMBL" id="SFS76973.1"/>
    </source>
</evidence>
<keyword evidence="2" id="KW-1185">Reference proteome</keyword>
<organism evidence="1 2">
    <name type="scientific">Halostagnicola kamekurae</name>
    <dbReference type="NCBI Taxonomy" id="619731"/>
    <lineage>
        <taxon>Archaea</taxon>
        <taxon>Methanobacteriati</taxon>
        <taxon>Methanobacteriota</taxon>
        <taxon>Stenosarchaea group</taxon>
        <taxon>Halobacteria</taxon>
        <taxon>Halobacteriales</taxon>
        <taxon>Natrialbaceae</taxon>
        <taxon>Halostagnicola</taxon>
    </lineage>
</organism>
<gene>
    <name evidence="1" type="ORF">SAMN04488556_2716</name>
</gene>
<dbReference type="AlphaFoldDB" id="A0A1I6SJ69"/>
<sequence>MQRRMSVFLAVVRVCETLMAEPAWLYPSSVPE</sequence>
<dbReference type="EMBL" id="FOZS01000002">
    <property type="protein sequence ID" value="SFS76973.1"/>
    <property type="molecule type" value="Genomic_DNA"/>
</dbReference>
<proteinExistence type="predicted"/>
<dbReference type="Proteomes" id="UP000199199">
    <property type="component" value="Unassembled WGS sequence"/>
</dbReference>